<dbReference type="AlphaFoldDB" id="A0A915E865"/>
<dbReference type="WBParaSite" id="jg26756">
    <property type="protein sequence ID" value="jg26756"/>
    <property type="gene ID" value="jg26756"/>
</dbReference>
<protein>
    <submittedName>
        <fullName evidence="3">Uncharacterized protein</fullName>
    </submittedName>
</protein>
<feature type="region of interest" description="Disordered" evidence="1">
    <location>
        <begin position="1"/>
        <end position="22"/>
    </location>
</feature>
<evidence type="ECO:0000256" key="1">
    <source>
        <dbReference type="SAM" id="MobiDB-lite"/>
    </source>
</evidence>
<keyword evidence="2" id="KW-1185">Reference proteome</keyword>
<feature type="compositionally biased region" description="Basic residues" evidence="1">
    <location>
        <begin position="7"/>
        <end position="22"/>
    </location>
</feature>
<sequence>MRDGTIRKKKYKPKPKYLKPPKRSSELLSAVCSSNIKLRVLYPQDNFKVIVEQSKGSHDHVPVNQPKLSDQHKELMNKNWIRLL</sequence>
<name>A0A915E865_9BILA</name>
<evidence type="ECO:0000313" key="3">
    <source>
        <dbReference type="WBParaSite" id="jg26756"/>
    </source>
</evidence>
<accession>A0A915E865</accession>
<dbReference type="Proteomes" id="UP000887574">
    <property type="component" value="Unplaced"/>
</dbReference>
<reference evidence="3" key="1">
    <citation type="submission" date="2022-11" db="UniProtKB">
        <authorList>
            <consortium name="WormBaseParasite"/>
        </authorList>
    </citation>
    <scope>IDENTIFICATION</scope>
</reference>
<evidence type="ECO:0000313" key="2">
    <source>
        <dbReference type="Proteomes" id="UP000887574"/>
    </source>
</evidence>
<organism evidence="2 3">
    <name type="scientific">Ditylenchus dipsaci</name>
    <dbReference type="NCBI Taxonomy" id="166011"/>
    <lineage>
        <taxon>Eukaryota</taxon>
        <taxon>Metazoa</taxon>
        <taxon>Ecdysozoa</taxon>
        <taxon>Nematoda</taxon>
        <taxon>Chromadorea</taxon>
        <taxon>Rhabditida</taxon>
        <taxon>Tylenchina</taxon>
        <taxon>Tylenchomorpha</taxon>
        <taxon>Sphaerularioidea</taxon>
        <taxon>Anguinidae</taxon>
        <taxon>Anguininae</taxon>
        <taxon>Ditylenchus</taxon>
    </lineage>
</organism>
<proteinExistence type="predicted"/>